<dbReference type="GO" id="GO:0001716">
    <property type="term" value="F:L-amino-acid oxidase activity"/>
    <property type="evidence" value="ECO:0007669"/>
    <property type="project" value="TreeGrafter"/>
</dbReference>
<dbReference type="Gene3D" id="1.20.1440.240">
    <property type="match status" value="1"/>
</dbReference>
<dbReference type="AlphaFoldDB" id="W3X4W0"/>
<dbReference type="Gene3D" id="3.50.50.60">
    <property type="entry name" value="FAD/NAD(P)-binding domain"/>
    <property type="match status" value="1"/>
</dbReference>
<reference evidence="4" key="1">
    <citation type="journal article" date="2015" name="BMC Genomics">
        <title>Genomic and transcriptomic analysis of the endophytic fungus Pestalotiopsis fici reveals its lifestyle and high potential for synthesis of natural products.</title>
        <authorList>
            <person name="Wang X."/>
            <person name="Zhang X."/>
            <person name="Liu L."/>
            <person name="Xiang M."/>
            <person name="Wang W."/>
            <person name="Sun X."/>
            <person name="Che Y."/>
            <person name="Guo L."/>
            <person name="Liu G."/>
            <person name="Guo L."/>
            <person name="Wang C."/>
            <person name="Yin W.B."/>
            <person name="Stadler M."/>
            <person name="Zhang X."/>
            <person name="Liu X."/>
        </authorList>
    </citation>
    <scope>NUCLEOTIDE SEQUENCE [LARGE SCALE GENOMIC DNA]</scope>
    <source>
        <strain evidence="4">W106-1 / CGMCC3.15140</strain>
    </source>
</reference>
<dbReference type="Pfam" id="PF01593">
    <property type="entry name" value="Amino_oxidase"/>
    <property type="match status" value="1"/>
</dbReference>
<dbReference type="STRING" id="1229662.W3X4W0"/>
<dbReference type="GO" id="GO:0009063">
    <property type="term" value="P:amino acid catabolic process"/>
    <property type="evidence" value="ECO:0007669"/>
    <property type="project" value="TreeGrafter"/>
</dbReference>
<proteinExistence type="predicted"/>
<dbReference type="OMA" id="NCSHLMS"/>
<dbReference type="eggNOG" id="ENOG502QWMG">
    <property type="taxonomic scope" value="Eukaryota"/>
</dbReference>
<name>W3X4W0_PESFW</name>
<dbReference type="InParanoid" id="W3X4W0"/>
<dbReference type="RefSeq" id="XP_007834738.1">
    <property type="nucleotide sequence ID" value="XM_007836547.1"/>
</dbReference>
<protein>
    <submittedName>
        <fullName evidence="3">L-amino-acid oxidase</fullName>
    </submittedName>
</protein>
<dbReference type="SUPFAM" id="SSF54373">
    <property type="entry name" value="FAD-linked reductases, C-terminal domain"/>
    <property type="match status" value="1"/>
</dbReference>
<evidence type="ECO:0000259" key="2">
    <source>
        <dbReference type="Pfam" id="PF01593"/>
    </source>
</evidence>
<dbReference type="PANTHER" id="PTHR10742">
    <property type="entry name" value="FLAVIN MONOAMINE OXIDASE"/>
    <property type="match status" value="1"/>
</dbReference>
<dbReference type="InterPro" id="IPR036188">
    <property type="entry name" value="FAD/NAD-bd_sf"/>
</dbReference>
<sequence length="702" mass="77927">MRFLPVSLALLAGRALGSPVSGLPVKIETRSKLDSHLANVHVRFDEAVEGDVTYTYGSCSAKELRDAHHVVARSNHRNYDSRLVWLIPKDVTTEGCISAWGADGSLVGRSTSQSFKPNKRALKKRGEYSIAMTNETGIDTLGPWFDGVALLESKNLSAVDVAEAKSKEIAIVGAGMAGLMTYLVLHQSGMENIKIIEASQRLGGRVHTEYLSGGPFDYSYQEMGPMRFPKTLTMGNDTLNITDHQMVFQLAAEMNKLNNHASNWSVDFIPWLQSSNNGLYYYDGIKLDTGLPPTLAQIADNSSLAITLEDNESTTELSNTMSAILANDTFTALMATNMHQAHKDFLSGGLDGQDGDHWSEFGFLVNYLKGNLNDTDIVSGGYFETSFWDTLYEGMYFDASSYETIDGGLNRLPLSFHPLVDNVTTMGRSIERVKWLPETEKVQLEWREKKAPNVTSGPSAVWANETFDYAVMALPFSVIQGWRLPTLPATISNAINEMPFTAACKVALEFSTRFWEHYENPIYGGCSTSTDIPGVGSVCYPSYNINGTGPATMLASYISGDQWGNRWVSVSEEEHVQYILDAMIEIHGDVAAEQYTGKYNRRCWMLDPYEKGSWASPKVGQHELYIPEYFKTYSNMIFVGEQTSYTHAWIASALESGVRGAIQLLLELGLVDEAKAANEKWMARWIEVVSFHLNRPIDITPN</sequence>
<dbReference type="InterPro" id="IPR050281">
    <property type="entry name" value="Flavin_monoamine_oxidase"/>
</dbReference>
<feature type="chain" id="PRO_5004834284" evidence="1">
    <location>
        <begin position="18"/>
        <end position="702"/>
    </location>
</feature>
<keyword evidence="1" id="KW-0732">Signal</keyword>
<evidence type="ECO:0000256" key="1">
    <source>
        <dbReference type="SAM" id="SignalP"/>
    </source>
</evidence>
<dbReference type="Gene3D" id="3.90.660.10">
    <property type="match status" value="1"/>
</dbReference>
<dbReference type="PANTHER" id="PTHR10742:SF382">
    <property type="entry name" value="AMINE OXIDASE DOMAIN-CONTAINING PROTEIN"/>
    <property type="match status" value="1"/>
</dbReference>
<dbReference type="Proteomes" id="UP000030651">
    <property type="component" value="Unassembled WGS sequence"/>
</dbReference>
<dbReference type="EMBL" id="KI912113">
    <property type="protein sequence ID" value="ETS80437.1"/>
    <property type="molecule type" value="Genomic_DNA"/>
</dbReference>
<feature type="domain" description="Amine oxidase" evidence="2">
    <location>
        <begin position="176"/>
        <end position="662"/>
    </location>
</feature>
<dbReference type="HOGENOM" id="CLU_004498_8_2_1"/>
<dbReference type="OrthoDB" id="7777654at2759"/>
<dbReference type="SUPFAM" id="SSF51905">
    <property type="entry name" value="FAD/NAD(P)-binding domain"/>
    <property type="match status" value="1"/>
</dbReference>
<gene>
    <name evidence="3" type="ORF">PFICI_07966</name>
</gene>
<evidence type="ECO:0000313" key="3">
    <source>
        <dbReference type="EMBL" id="ETS80437.1"/>
    </source>
</evidence>
<dbReference type="InterPro" id="IPR002937">
    <property type="entry name" value="Amino_oxidase"/>
</dbReference>
<accession>W3X4W0</accession>
<dbReference type="GeneID" id="19272979"/>
<dbReference type="KEGG" id="pfy:PFICI_07966"/>
<organism evidence="3 4">
    <name type="scientific">Pestalotiopsis fici (strain W106-1 / CGMCC3.15140)</name>
    <dbReference type="NCBI Taxonomy" id="1229662"/>
    <lineage>
        <taxon>Eukaryota</taxon>
        <taxon>Fungi</taxon>
        <taxon>Dikarya</taxon>
        <taxon>Ascomycota</taxon>
        <taxon>Pezizomycotina</taxon>
        <taxon>Sordariomycetes</taxon>
        <taxon>Xylariomycetidae</taxon>
        <taxon>Amphisphaeriales</taxon>
        <taxon>Sporocadaceae</taxon>
        <taxon>Pestalotiopsis</taxon>
    </lineage>
</organism>
<feature type="signal peptide" evidence="1">
    <location>
        <begin position="1"/>
        <end position="17"/>
    </location>
</feature>
<evidence type="ECO:0000313" key="4">
    <source>
        <dbReference type="Proteomes" id="UP000030651"/>
    </source>
</evidence>
<keyword evidence="4" id="KW-1185">Reference proteome</keyword>